<evidence type="ECO:0000256" key="1">
    <source>
        <dbReference type="ARBA" id="ARBA00004167"/>
    </source>
</evidence>
<dbReference type="RefSeq" id="XP_056856559.1">
    <property type="nucleotide sequence ID" value="XM_057000579.1"/>
</dbReference>
<dbReference type="KEGG" id="rsz:130505979"/>
<proteinExistence type="inferred from homology"/>
<protein>
    <submittedName>
        <fullName evidence="11 12">Protein trichome birefringence-like 8</fullName>
    </submittedName>
</protein>
<evidence type="ECO:0000256" key="5">
    <source>
        <dbReference type="ARBA" id="ARBA00022989"/>
    </source>
</evidence>
<dbReference type="AlphaFoldDB" id="A0A9W3CXA9"/>
<comment type="subcellular location">
    <subcellularLocation>
        <location evidence="1">Membrane</location>
        <topology evidence="1">Single-pass membrane protein</topology>
    </subcellularLocation>
</comment>
<name>A0A9W3CXA9_RAPSA</name>
<dbReference type="PANTHER" id="PTHR32285:SF210">
    <property type="entry name" value="PROTEIN TRICHOME BIREFRINGENCE-LIKE 8"/>
    <property type="match status" value="1"/>
</dbReference>
<comment type="similarity">
    <text evidence="2">Belongs to the PC-esterase family. TBL subfamily.</text>
</comment>
<dbReference type="GeneID" id="108837664"/>
<evidence type="ECO:0000259" key="9">
    <source>
        <dbReference type="Pfam" id="PF14416"/>
    </source>
</evidence>
<evidence type="ECO:0000259" key="8">
    <source>
        <dbReference type="Pfam" id="PF13839"/>
    </source>
</evidence>
<evidence type="ECO:0000313" key="11">
    <source>
        <dbReference type="RefSeq" id="XP_056856174.1"/>
    </source>
</evidence>
<dbReference type="Pfam" id="PF14416">
    <property type="entry name" value="PMR5N"/>
    <property type="match status" value="1"/>
</dbReference>
<accession>A0A9W3CXA9</accession>
<dbReference type="RefSeq" id="XP_056856174.1">
    <property type="nucleotide sequence ID" value="XM_057000194.1"/>
</dbReference>
<dbReference type="PANTHER" id="PTHR32285">
    <property type="entry name" value="PROTEIN TRICHOME BIREFRINGENCE-LIKE 9-RELATED"/>
    <property type="match status" value="1"/>
</dbReference>
<evidence type="ECO:0000256" key="6">
    <source>
        <dbReference type="ARBA" id="ARBA00023136"/>
    </source>
</evidence>
<keyword evidence="10" id="KW-1185">Reference proteome</keyword>
<keyword evidence="5 7" id="KW-1133">Transmembrane helix</keyword>
<feature type="transmembrane region" description="Helical" evidence="7">
    <location>
        <begin position="54"/>
        <end position="76"/>
    </location>
</feature>
<evidence type="ECO:0000313" key="10">
    <source>
        <dbReference type="Proteomes" id="UP000504610"/>
    </source>
</evidence>
<dbReference type="GO" id="GO:0016020">
    <property type="term" value="C:membrane"/>
    <property type="evidence" value="ECO:0007669"/>
    <property type="project" value="UniProtKB-SubCell"/>
</dbReference>
<dbReference type="InterPro" id="IPR026057">
    <property type="entry name" value="TBL_C"/>
</dbReference>
<evidence type="ECO:0000313" key="12">
    <source>
        <dbReference type="RefSeq" id="XP_056856559.1"/>
    </source>
</evidence>
<sequence length="447" mass="52630">MKIAYSQFSRQRREIKSYAYADMDDHQESSSLKQLFSLSSSPFLSTFKIKKHTLFVISLLITFLIFFVIVVDLVGFKPRLSIGFLSKTLTKKPRNNDVCDYSYGKWVRRRKRDVHETYYGEECRFLDSGFRCLNSGRKDSGFRQWRWQPHGCNLPRFNAIDFLERSRNRRIVFVGDSIGRNQWESLLCMLSQAVSNESEIYEVNGNPITKHKGFLSMRFPEHNLTVEYHRTPFLVVIGRPPENSPEDVRMTVRVDEFNWQSKRWVGSDVLVFNTGHWWNEDKTFNAGVYFQEGGKLNKTMSVMEGFEKSLKTWKSWVVQKLDPNSSYIFFRSLSPVHYRNGTWNLGGLCDAETEPEIDMKKMESDPVHNFYISKVIQEMRYEHSRVKFMNITYLTEFRKDGHPSRYRGPDVPENAPQDCSHWCLPGVPDTWNEVLYAQLLSMNYRTK</sequence>
<dbReference type="GO" id="GO:0016413">
    <property type="term" value="F:O-acetyltransferase activity"/>
    <property type="evidence" value="ECO:0007669"/>
    <property type="project" value="InterPro"/>
</dbReference>
<evidence type="ECO:0000256" key="4">
    <source>
        <dbReference type="ARBA" id="ARBA00022968"/>
    </source>
</evidence>
<organism evidence="10 11">
    <name type="scientific">Raphanus sativus</name>
    <name type="common">Radish</name>
    <name type="synonym">Raphanus raphanistrum var. sativus</name>
    <dbReference type="NCBI Taxonomy" id="3726"/>
    <lineage>
        <taxon>Eukaryota</taxon>
        <taxon>Viridiplantae</taxon>
        <taxon>Streptophyta</taxon>
        <taxon>Embryophyta</taxon>
        <taxon>Tracheophyta</taxon>
        <taxon>Spermatophyta</taxon>
        <taxon>Magnoliopsida</taxon>
        <taxon>eudicotyledons</taxon>
        <taxon>Gunneridae</taxon>
        <taxon>Pentapetalae</taxon>
        <taxon>rosids</taxon>
        <taxon>malvids</taxon>
        <taxon>Brassicales</taxon>
        <taxon>Brassicaceae</taxon>
        <taxon>Brassiceae</taxon>
        <taxon>Raphanus</taxon>
    </lineage>
</organism>
<dbReference type="InterPro" id="IPR029962">
    <property type="entry name" value="TBL"/>
</dbReference>
<dbReference type="GO" id="GO:0005794">
    <property type="term" value="C:Golgi apparatus"/>
    <property type="evidence" value="ECO:0007669"/>
    <property type="project" value="TreeGrafter"/>
</dbReference>
<dbReference type="InterPro" id="IPR025846">
    <property type="entry name" value="TBL_N"/>
</dbReference>
<feature type="domain" description="Trichome birefringence-like N-terminal" evidence="9">
    <location>
        <begin position="98"/>
        <end position="153"/>
    </location>
</feature>
<reference evidence="11 12" key="1">
    <citation type="submission" date="2025-04" db="UniProtKB">
        <authorList>
            <consortium name="RefSeq"/>
        </authorList>
    </citation>
    <scope>IDENTIFICATION</scope>
    <source>
        <tissue evidence="11 12">Leaf</tissue>
    </source>
</reference>
<gene>
    <name evidence="11" type="primary">LOC108837664</name>
    <name evidence="12" type="synonym">LOC130505979</name>
</gene>
<dbReference type="Pfam" id="PF13839">
    <property type="entry name" value="PC-Esterase"/>
    <property type="match status" value="1"/>
</dbReference>
<dbReference type="Proteomes" id="UP000504610">
    <property type="component" value="Unplaced"/>
</dbReference>
<evidence type="ECO:0000256" key="3">
    <source>
        <dbReference type="ARBA" id="ARBA00022692"/>
    </source>
</evidence>
<keyword evidence="3 7" id="KW-0812">Transmembrane</keyword>
<evidence type="ECO:0000256" key="7">
    <source>
        <dbReference type="SAM" id="Phobius"/>
    </source>
</evidence>
<dbReference type="OrthoDB" id="630188at2759"/>
<keyword evidence="4" id="KW-0735">Signal-anchor</keyword>
<evidence type="ECO:0000256" key="2">
    <source>
        <dbReference type="ARBA" id="ARBA00007727"/>
    </source>
</evidence>
<feature type="domain" description="Trichome birefringence-like C-terminal" evidence="8">
    <location>
        <begin position="154"/>
        <end position="437"/>
    </location>
</feature>
<dbReference type="KEGG" id="rsz:108837664"/>
<keyword evidence="6 7" id="KW-0472">Membrane</keyword>